<accession>A0ABU7P7A6</accession>
<proteinExistence type="predicted"/>
<dbReference type="GO" id="GO:0004527">
    <property type="term" value="F:exonuclease activity"/>
    <property type="evidence" value="ECO:0007669"/>
    <property type="project" value="UniProtKB-KW"/>
</dbReference>
<dbReference type="SUPFAM" id="SSF53098">
    <property type="entry name" value="Ribonuclease H-like"/>
    <property type="match status" value="1"/>
</dbReference>
<evidence type="ECO:0000313" key="6">
    <source>
        <dbReference type="Proteomes" id="UP001344658"/>
    </source>
</evidence>
<comment type="caution">
    <text evidence="5">The sequence shown here is derived from an EMBL/GenBank/DDBJ whole genome shotgun (WGS) entry which is preliminary data.</text>
</comment>
<evidence type="ECO:0000256" key="3">
    <source>
        <dbReference type="ARBA" id="ARBA00022839"/>
    </source>
</evidence>
<dbReference type="InterPro" id="IPR013520">
    <property type="entry name" value="Ribonucl_H"/>
</dbReference>
<evidence type="ECO:0000256" key="1">
    <source>
        <dbReference type="ARBA" id="ARBA00022722"/>
    </source>
</evidence>
<protein>
    <submittedName>
        <fullName evidence="5">Exonuclease domain-containing protein</fullName>
    </submittedName>
</protein>
<dbReference type="RefSeq" id="WP_330792845.1">
    <property type="nucleotide sequence ID" value="NZ_JAZEWV010000002.1"/>
</dbReference>
<dbReference type="InterPro" id="IPR036397">
    <property type="entry name" value="RNaseH_sf"/>
</dbReference>
<evidence type="ECO:0000313" key="5">
    <source>
        <dbReference type="EMBL" id="MEE4540952.1"/>
    </source>
</evidence>
<dbReference type="EMBL" id="JAZEWV010000002">
    <property type="protein sequence ID" value="MEE4540952.1"/>
    <property type="molecule type" value="Genomic_DNA"/>
</dbReference>
<dbReference type="Gene3D" id="3.30.420.10">
    <property type="entry name" value="Ribonuclease H-like superfamily/Ribonuclease H"/>
    <property type="match status" value="1"/>
</dbReference>
<evidence type="ECO:0000256" key="2">
    <source>
        <dbReference type="ARBA" id="ARBA00022801"/>
    </source>
</evidence>
<dbReference type="InterPro" id="IPR012337">
    <property type="entry name" value="RNaseH-like_sf"/>
</dbReference>
<feature type="domain" description="Exonuclease" evidence="4">
    <location>
        <begin position="7"/>
        <end position="193"/>
    </location>
</feature>
<keyword evidence="6" id="KW-1185">Reference proteome</keyword>
<dbReference type="SMART" id="SM00479">
    <property type="entry name" value="EXOIII"/>
    <property type="match status" value="1"/>
</dbReference>
<dbReference type="Pfam" id="PF00929">
    <property type="entry name" value="RNase_T"/>
    <property type="match status" value="1"/>
</dbReference>
<organism evidence="5 6">
    <name type="scientific">Actinacidiphila polyblastidii</name>
    <dbReference type="NCBI Taxonomy" id="3110430"/>
    <lineage>
        <taxon>Bacteria</taxon>
        <taxon>Bacillati</taxon>
        <taxon>Actinomycetota</taxon>
        <taxon>Actinomycetes</taxon>
        <taxon>Kitasatosporales</taxon>
        <taxon>Streptomycetaceae</taxon>
        <taxon>Actinacidiphila</taxon>
    </lineage>
</organism>
<name>A0ABU7P7A6_9ACTN</name>
<keyword evidence="1" id="KW-0540">Nuclease</keyword>
<reference evidence="5 6" key="1">
    <citation type="submission" date="2023-12" db="EMBL/GenBank/DDBJ databases">
        <title>Streptomyces sp. V4-01.</title>
        <authorList>
            <person name="Somphong A."/>
            <person name="Phongsopitanun W."/>
        </authorList>
    </citation>
    <scope>NUCLEOTIDE SEQUENCE [LARGE SCALE GENOMIC DNA]</scope>
    <source>
        <strain evidence="5 6">V4-01</strain>
    </source>
</reference>
<keyword evidence="2" id="KW-0378">Hydrolase</keyword>
<dbReference type="PANTHER" id="PTHR30231:SF4">
    <property type="entry name" value="PROTEIN NEN2"/>
    <property type="match status" value="1"/>
</dbReference>
<dbReference type="Proteomes" id="UP001344658">
    <property type="component" value="Unassembled WGS sequence"/>
</dbReference>
<dbReference type="PANTHER" id="PTHR30231">
    <property type="entry name" value="DNA POLYMERASE III SUBUNIT EPSILON"/>
    <property type="match status" value="1"/>
</dbReference>
<sequence>MSWHLHPMLAFDTETTGVDVETDRIVSAAAIAMADGRADTTEWLADPGIDIPAEATAVHGITTEHARAHGRHAKDVLVEVLAALSAAVESGVPLVGHNIVYDLTISDREARRHLGVDLWTALGGRPFVIDTMVLDRWTAPFRRRISETQGPYQMRTTAETYGLGWDEDAAHGAAYDALMSGRVAWHMGRIAHLPRGQRPPWVRVLRVSRHNHLAGLSLAELHERQVEWAAADAESYQAWLRNPAKAGDNYDATAVIDGTWPLRPVPEAVTAP</sequence>
<evidence type="ECO:0000259" key="4">
    <source>
        <dbReference type="SMART" id="SM00479"/>
    </source>
</evidence>
<gene>
    <name evidence="5" type="ORF">V2S66_03090</name>
</gene>
<dbReference type="CDD" id="cd06127">
    <property type="entry name" value="DEDDh"/>
    <property type="match status" value="1"/>
</dbReference>
<keyword evidence="3 5" id="KW-0269">Exonuclease</keyword>